<keyword evidence="2" id="KW-1015">Disulfide bond</keyword>
<evidence type="ECO:0000256" key="3">
    <source>
        <dbReference type="SAM" id="SignalP"/>
    </source>
</evidence>
<evidence type="ECO:0000256" key="1">
    <source>
        <dbReference type="ARBA" id="ARBA00022729"/>
    </source>
</evidence>
<feature type="domain" description="LamG-like jellyroll fold" evidence="4">
    <location>
        <begin position="101"/>
        <end position="268"/>
    </location>
</feature>
<name>A0A1M5AFF9_9BACT</name>
<gene>
    <name evidence="5" type="ORF">SAMN02745131_02267</name>
</gene>
<dbReference type="GO" id="GO:0005975">
    <property type="term" value="P:carbohydrate metabolic process"/>
    <property type="evidence" value="ECO:0007669"/>
    <property type="project" value="UniProtKB-ARBA"/>
</dbReference>
<proteinExistence type="predicted"/>
<evidence type="ECO:0000313" key="5">
    <source>
        <dbReference type="EMBL" id="SHF29031.1"/>
    </source>
</evidence>
<keyword evidence="6" id="KW-1185">Reference proteome</keyword>
<keyword evidence="5" id="KW-0430">Lectin</keyword>
<organism evidence="5 6">
    <name type="scientific">Flavisolibacter ginsengisoli DSM 18119</name>
    <dbReference type="NCBI Taxonomy" id="1121884"/>
    <lineage>
        <taxon>Bacteria</taxon>
        <taxon>Pseudomonadati</taxon>
        <taxon>Bacteroidota</taxon>
        <taxon>Chitinophagia</taxon>
        <taxon>Chitinophagales</taxon>
        <taxon>Chitinophagaceae</taxon>
        <taxon>Flavisolibacter</taxon>
    </lineage>
</organism>
<dbReference type="SMART" id="SM00560">
    <property type="entry name" value="LamGL"/>
    <property type="match status" value="1"/>
</dbReference>
<feature type="signal peptide" evidence="3">
    <location>
        <begin position="1"/>
        <end position="23"/>
    </location>
</feature>
<dbReference type="SUPFAM" id="SSF49899">
    <property type="entry name" value="Concanavalin A-like lectins/glucanases"/>
    <property type="match status" value="1"/>
</dbReference>
<dbReference type="GO" id="GO:0030246">
    <property type="term" value="F:carbohydrate binding"/>
    <property type="evidence" value="ECO:0007669"/>
    <property type="project" value="UniProtKB-KW"/>
</dbReference>
<accession>A0A1M5AFF9</accession>
<dbReference type="InterPro" id="IPR006558">
    <property type="entry name" value="LamG-like"/>
</dbReference>
<protein>
    <submittedName>
        <fullName evidence="5">Concanavalin A-like lectin/glucanases superfamily protein</fullName>
    </submittedName>
</protein>
<keyword evidence="1 3" id="KW-0732">Signal</keyword>
<dbReference type="Proteomes" id="UP000184048">
    <property type="component" value="Unassembled WGS sequence"/>
</dbReference>
<evidence type="ECO:0000259" key="4">
    <source>
        <dbReference type="SMART" id="SM00560"/>
    </source>
</evidence>
<dbReference type="OrthoDB" id="9814380at2"/>
<dbReference type="PROSITE" id="PS51257">
    <property type="entry name" value="PROKAR_LIPOPROTEIN"/>
    <property type="match status" value="1"/>
</dbReference>
<evidence type="ECO:0000256" key="2">
    <source>
        <dbReference type="ARBA" id="ARBA00023157"/>
    </source>
</evidence>
<sequence length="278" mass="30213">MNYMNKIVRSTVILAAFSFAVMGCQKMDRPTLGDYAKDTNPPGGPLKFYAAMDGTSVDSTRANFGAEKDITYTAGVQGQAMDGTHNGYISYGSANDFKKSTSFTVAFWLKKNGPNPAGAGTSFVFGLATTTDIWTKQDMFLEFEDAGNPSSADLASAKFYLLDQWFEFTGAKRMPHVLDGQWHHLAFTFDQTTSTLTTYIDGQAFTNLPADFGKFTNNGGQVNFSKSAGLVIGGAGHYAIGKTPDSWMGNFNGMIDQFRLYDTALSASEVADLFTNKK</sequence>
<dbReference type="AlphaFoldDB" id="A0A1M5AFF9"/>
<dbReference type="Gene3D" id="2.60.120.200">
    <property type="match status" value="1"/>
</dbReference>
<evidence type="ECO:0000313" key="6">
    <source>
        <dbReference type="Proteomes" id="UP000184048"/>
    </source>
</evidence>
<reference evidence="5 6" key="1">
    <citation type="submission" date="2016-11" db="EMBL/GenBank/DDBJ databases">
        <authorList>
            <person name="Jaros S."/>
            <person name="Januszkiewicz K."/>
            <person name="Wedrychowicz H."/>
        </authorList>
    </citation>
    <scope>NUCLEOTIDE SEQUENCE [LARGE SCALE GENOMIC DNA]</scope>
    <source>
        <strain evidence="5 6">DSM 18119</strain>
    </source>
</reference>
<dbReference type="GO" id="GO:0004553">
    <property type="term" value="F:hydrolase activity, hydrolyzing O-glycosyl compounds"/>
    <property type="evidence" value="ECO:0007669"/>
    <property type="project" value="UniProtKB-ARBA"/>
</dbReference>
<dbReference type="InterPro" id="IPR013320">
    <property type="entry name" value="ConA-like_dom_sf"/>
</dbReference>
<dbReference type="STRING" id="1121884.SAMN02745131_02267"/>
<dbReference type="Pfam" id="PF13385">
    <property type="entry name" value="Laminin_G_3"/>
    <property type="match status" value="1"/>
</dbReference>
<feature type="chain" id="PRO_5012341232" evidence="3">
    <location>
        <begin position="24"/>
        <end position="278"/>
    </location>
</feature>
<dbReference type="EMBL" id="FQUU01000008">
    <property type="protein sequence ID" value="SHF29031.1"/>
    <property type="molecule type" value="Genomic_DNA"/>
</dbReference>